<proteinExistence type="predicted"/>
<dbReference type="AlphaFoldDB" id="A0A6P7FQJ5"/>
<reference evidence="8" key="1">
    <citation type="submission" date="2025-08" db="UniProtKB">
        <authorList>
            <consortium name="RefSeq"/>
        </authorList>
    </citation>
    <scope>IDENTIFICATION</scope>
    <source>
        <tissue evidence="8">Whole insect</tissue>
    </source>
</reference>
<dbReference type="PANTHER" id="PTHR13439:SF66">
    <property type="entry name" value="BCDNA.GH12326"/>
    <property type="match status" value="1"/>
</dbReference>
<feature type="transmembrane region" description="Helical" evidence="6">
    <location>
        <begin position="187"/>
        <end position="209"/>
    </location>
</feature>
<keyword evidence="3 6" id="KW-1133">Transmembrane helix</keyword>
<dbReference type="FunCoup" id="A0A6P7FQJ5">
    <property type="interactions" value="913"/>
</dbReference>
<evidence type="ECO:0000256" key="5">
    <source>
        <dbReference type="PROSITE-ProRule" id="PRU00205"/>
    </source>
</evidence>
<dbReference type="GO" id="GO:0055088">
    <property type="term" value="P:lipid homeostasis"/>
    <property type="evidence" value="ECO:0007669"/>
    <property type="project" value="TreeGrafter"/>
</dbReference>
<feature type="domain" description="TLC" evidence="7">
    <location>
        <begin position="226"/>
        <end position="455"/>
    </location>
</feature>
<name>A0A6P7FQJ5_DIAVI</name>
<evidence type="ECO:0000256" key="2">
    <source>
        <dbReference type="ARBA" id="ARBA00022692"/>
    </source>
</evidence>
<dbReference type="RefSeq" id="XP_028138521.1">
    <property type="nucleotide sequence ID" value="XM_028282720.1"/>
</dbReference>
<feature type="transmembrane region" description="Helical" evidence="6">
    <location>
        <begin position="429"/>
        <end position="447"/>
    </location>
</feature>
<dbReference type="SMART" id="SM00724">
    <property type="entry name" value="TLC"/>
    <property type="match status" value="1"/>
</dbReference>
<keyword evidence="4 5" id="KW-0472">Membrane</keyword>
<evidence type="ECO:0000259" key="7">
    <source>
        <dbReference type="PROSITE" id="PS50922"/>
    </source>
</evidence>
<dbReference type="OrthoDB" id="10266980at2759"/>
<feature type="transmembrane region" description="Helical" evidence="6">
    <location>
        <begin position="154"/>
        <end position="175"/>
    </location>
</feature>
<dbReference type="InterPro" id="IPR006634">
    <property type="entry name" value="TLC-dom"/>
</dbReference>
<feature type="transmembrane region" description="Helical" evidence="6">
    <location>
        <begin position="324"/>
        <end position="346"/>
    </location>
</feature>
<dbReference type="GO" id="GO:0005783">
    <property type="term" value="C:endoplasmic reticulum"/>
    <property type="evidence" value="ECO:0007669"/>
    <property type="project" value="TreeGrafter"/>
</dbReference>
<gene>
    <name evidence="8" type="primary">LOC114332930</name>
</gene>
<sequence length="470" mass="53332">MLPYQQTPSYSTITQQKAATFPSKLQAVIIPAVDTLKLEDYVTAIGSLVQPKNVLFSSRISNGRICIYLSSKEVVDTFLTDYGGIKIGDNVIRARRLVTPANRLLLSSVCSSIPHHILEKYLAEKGFHLLSPMSFLRAGIQDPHYSHHKRLSSLVPYILLSIIALVVSIVIVSDLHWEEHVSINRGFVIFFSGLVFFPSLYLALVNTILYTNSGRRIIKTYKLNYSDVYDISNKHVSAVQALFCCITGITAICYSCNRNVLRTSHYISEAYAWFGAAYFFYDIWSMYKVYSAKLSSDHMNGDVKEKKKMFLNVSKWIRYLKNNFVIVGHHIFIGCFGFLVITYLRGGLGDCFFGFVYLMEASTPFVSLRGVLSKIGMKNSPMYVINGLVMLAVFFICRIAMFPYVIYMYAESIKVDFMSAVYTLPRGCIISIMVLLLPQLYWFYLMVTGATKVLRRPVVNNNNTKNLKGK</sequence>
<feature type="transmembrane region" description="Helical" evidence="6">
    <location>
        <begin position="384"/>
        <end position="409"/>
    </location>
</feature>
<accession>A0A6P7FQJ5</accession>
<dbReference type="PROSITE" id="PS50922">
    <property type="entry name" value="TLC"/>
    <property type="match status" value="1"/>
</dbReference>
<dbReference type="PANTHER" id="PTHR13439">
    <property type="entry name" value="CT120 PROTEIN"/>
    <property type="match status" value="1"/>
</dbReference>
<dbReference type="Pfam" id="PF03798">
    <property type="entry name" value="TRAM_LAG1_CLN8"/>
    <property type="match status" value="1"/>
</dbReference>
<evidence type="ECO:0000256" key="1">
    <source>
        <dbReference type="ARBA" id="ARBA00004141"/>
    </source>
</evidence>
<comment type="subcellular location">
    <subcellularLocation>
        <location evidence="1">Membrane</location>
        <topology evidence="1">Multi-pass membrane protein</topology>
    </subcellularLocation>
</comment>
<protein>
    <submittedName>
        <fullName evidence="8">Protein FAM57A</fullName>
    </submittedName>
</protein>
<feature type="transmembrane region" description="Helical" evidence="6">
    <location>
        <begin position="352"/>
        <end position="372"/>
    </location>
</feature>
<evidence type="ECO:0000256" key="6">
    <source>
        <dbReference type="SAM" id="Phobius"/>
    </source>
</evidence>
<evidence type="ECO:0000256" key="4">
    <source>
        <dbReference type="ARBA" id="ARBA00023136"/>
    </source>
</evidence>
<organism evidence="8">
    <name type="scientific">Diabrotica virgifera virgifera</name>
    <name type="common">western corn rootworm</name>
    <dbReference type="NCBI Taxonomy" id="50390"/>
    <lineage>
        <taxon>Eukaryota</taxon>
        <taxon>Metazoa</taxon>
        <taxon>Ecdysozoa</taxon>
        <taxon>Arthropoda</taxon>
        <taxon>Hexapoda</taxon>
        <taxon>Insecta</taxon>
        <taxon>Pterygota</taxon>
        <taxon>Neoptera</taxon>
        <taxon>Endopterygota</taxon>
        <taxon>Coleoptera</taxon>
        <taxon>Polyphaga</taxon>
        <taxon>Cucujiformia</taxon>
        <taxon>Chrysomeloidea</taxon>
        <taxon>Chrysomelidae</taxon>
        <taxon>Galerucinae</taxon>
        <taxon>Diabroticina</taxon>
        <taxon>Diabroticites</taxon>
        <taxon>Diabrotica</taxon>
    </lineage>
</organism>
<dbReference type="GO" id="GO:0016020">
    <property type="term" value="C:membrane"/>
    <property type="evidence" value="ECO:0007669"/>
    <property type="project" value="UniProtKB-SubCell"/>
</dbReference>
<evidence type="ECO:0000313" key="8">
    <source>
        <dbReference type="RefSeq" id="XP_028138521.1"/>
    </source>
</evidence>
<evidence type="ECO:0000256" key="3">
    <source>
        <dbReference type="ARBA" id="ARBA00022989"/>
    </source>
</evidence>
<dbReference type="InterPro" id="IPR050846">
    <property type="entry name" value="TLCD"/>
</dbReference>
<keyword evidence="2 5" id="KW-0812">Transmembrane</keyword>
<dbReference type="InParanoid" id="A0A6P7FQJ5"/>